<dbReference type="RefSeq" id="WP_343335662.1">
    <property type="nucleotide sequence ID" value="NZ_JAPOHD010000068.1"/>
</dbReference>
<accession>A0A9X3FBI9</accession>
<feature type="coiled-coil region" evidence="1">
    <location>
        <begin position="46"/>
        <end position="73"/>
    </location>
</feature>
<name>A0A9X3FBI9_9BACT</name>
<evidence type="ECO:0000256" key="1">
    <source>
        <dbReference type="SAM" id="Coils"/>
    </source>
</evidence>
<reference evidence="2" key="1">
    <citation type="submission" date="2022-11" db="EMBL/GenBank/DDBJ databases">
        <title>Marilongibacter aestuarii gen. nov., sp. nov., isolated from tidal flat sediment.</title>
        <authorList>
            <person name="Jiayan W."/>
        </authorList>
    </citation>
    <scope>NUCLEOTIDE SEQUENCE</scope>
    <source>
        <strain evidence="2">Z1-6</strain>
    </source>
</reference>
<protein>
    <recommendedName>
        <fullName evidence="4">V-type ATP synthase subunit E</fullName>
    </recommendedName>
</protein>
<evidence type="ECO:0008006" key="4">
    <source>
        <dbReference type="Google" id="ProtNLM"/>
    </source>
</evidence>
<evidence type="ECO:0000313" key="2">
    <source>
        <dbReference type="EMBL" id="MCY1723337.1"/>
    </source>
</evidence>
<comment type="caution">
    <text evidence="2">The sequence shown here is derived from an EMBL/GenBank/DDBJ whole genome shotgun (WGS) entry which is preliminary data.</text>
</comment>
<evidence type="ECO:0000313" key="3">
    <source>
        <dbReference type="Proteomes" id="UP001145087"/>
    </source>
</evidence>
<dbReference type="EMBL" id="JAPOHD010000068">
    <property type="protein sequence ID" value="MCY1723337.1"/>
    <property type="molecule type" value="Genomic_DNA"/>
</dbReference>
<dbReference type="AlphaFoldDB" id="A0A9X3FBI9"/>
<gene>
    <name evidence="2" type="ORF">OU798_23505</name>
</gene>
<sequence length="201" mass="22234">MKENKENLQGIVSKLKSQGINAGEEEKQRIISEAKKQAADIVKKAKAESETIIKDAESSAAQIEKNAQAAIVQASRDMVEATKITILKHLKSVFGKQTETLFSEKQYLQEIVKAVVESIDGKKTLSIKADTVKDMEAFLQKQALADKVELKILEENEAKIVVSSSEKEGVQFVLSAKDVEDGLFSLLNKDLVKRITQNSEE</sequence>
<organism evidence="2 3">
    <name type="scientific">Draconibacterium aestuarii</name>
    <dbReference type="NCBI Taxonomy" id="2998507"/>
    <lineage>
        <taxon>Bacteria</taxon>
        <taxon>Pseudomonadati</taxon>
        <taxon>Bacteroidota</taxon>
        <taxon>Bacteroidia</taxon>
        <taxon>Marinilabiliales</taxon>
        <taxon>Prolixibacteraceae</taxon>
        <taxon>Draconibacterium</taxon>
    </lineage>
</organism>
<dbReference type="Proteomes" id="UP001145087">
    <property type="component" value="Unassembled WGS sequence"/>
</dbReference>
<keyword evidence="3" id="KW-1185">Reference proteome</keyword>
<keyword evidence="1" id="KW-0175">Coiled coil</keyword>
<proteinExistence type="predicted"/>